<name>A0A834VB88_SARSC</name>
<organism evidence="8">
    <name type="scientific">Sarcoptes scabiei</name>
    <name type="common">Itch mite</name>
    <name type="synonym">Acarus scabiei</name>
    <dbReference type="NCBI Taxonomy" id="52283"/>
    <lineage>
        <taxon>Eukaryota</taxon>
        <taxon>Metazoa</taxon>
        <taxon>Ecdysozoa</taxon>
        <taxon>Arthropoda</taxon>
        <taxon>Chelicerata</taxon>
        <taxon>Arachnida</taxon>
        <taxon>Acari</taxon>
        <taxon>Acariformes</taxon>
        <taxon>Sarcoptiformes</taxon>
        <taxon>Astigmata</taxon>
        <taxon>Psoroptidia</taxon>
        <taxon>Sarcoptoidea</taxon>
        <taxon>Sarcoptidae</taxon>
        <taxon>Sarcoptinae</taxon>
        <taxon>Sarcoptes</taxon>
    </lineage>
</organism>
<proteinExistence type="inferred from homology"/>
<dbReference type="SMART" id="SM00360">
    <property type="entry name" value="RRM"/>
    <property type="match status" value="1"/>
</dbReference>
<dbReference type="InterPro" id="IPR034215">
    <property type="entry name" value="RBM42_RRM"/>
</dbReference>
<dbReference type="InterPro" id="IPR012677">
    <property type="entry name" value="Nucleotide-bd_a/b_plait_sf"/>
</dbReference>
<reference evidence="8" key="2">
    <citation type="submission" date="2020-01" db="EMBL/GenBank/DDBJ databases">
        <authorList>
            <person name="Korhonen P.K.K."/>
            <person name="Guangxu M.G."/>
            <person name="Wang T.W."/>
            <person name="Stroehlein A.J.S."/>
            <person name="Young N.D."/>
            <person name="Ang C.-S.A."/>
            <person name="Fernando D.W.F."/>
            <person name="Lu H.L."/>
            <person name="Taylor S.T."/>
            <person name="Ehtesham M.E.M."/>
            <person name="Najaraj S.H.N."/>
            <person name="Harsha G.H.G."/>
            <person name="Madugundu A.M."/>
            <person name="Renuse S.R."/>
            <person name="Holt D.H."/>
            <person name="Pandey A.P."/>
            <person name="Papenfuss A.P."/>
            <person name="Gasser R.B.G."/>
            <person name="Fischer K.F."/>
        </authorList>
    </citation>
    <scope>NUCLEOTIDE SEQUENCE</scope>
    <source>
        <strain evidence="8">SSS_KF_BRIS2020</strain>
    </source>
</reference>
<dbReference type="EnsemblMetazoa" id="SSS_8239s_mrna">
    <property type="protein sequence ID" value="KAF7490351.1"/>
    <property type="gene ID" value="SSS_8239"/>
</dbReference>
<evidence type="ECO:0000313" key="9">
    <source>
        <dbReference type="EnsemblMetazoa" id="KAF7490351.1"/>
    </source>
</evidence>
<keyword evidence="3 5" id="KW-0694">RNA-binding</keyword>
<dbReference type="Pfam" id="PF00076">
    <property type="entry name" value="RRM_1"/>
    <property type="match status" value="1"/>
</dbReference>
<dbReference type="GO" id="GO:0003729">
    <property type="term" value="F:mRNA binding"/>
    <property type="evidence" value="ECO:0007669"/>
    <property type="project" value="InterPro"/>
</dbReference>
<dbReference type="Proteomes" id="UP000070412">
    <property type="component" value="Unassembled WGS sequence"/>
</dbReference>
<dbReference type="PROSITE" id="PS50102">
    <property type="entry name" value="RRM"/>
    <property type="match status" value="1"/>
</dbReference>
<feature type="compositionally biased region" description="Polar residues" evidence="6">
    <location>
        <begin position="36"/>
        <end position="52"/>
    </location>
</feature>
<feature type="region of interest" description="Disordered" evidence="6">
    <location>
        <begin position="36"/>
        <end position="55"/>
    </location>
</feature>
<dbReference type="EMBL" id="WVUK01000062">
    <property type="protein sequence ID" value="KAF7490351.1"/>
    <property type="molecule type" value="Genomic_DNA"/>
</dbReference>
<protein>
    <recommendedName>
        <fullName evidence="2">RNA-binding protein 42</fullName>
    </recommendedName>
    <alternativeName>
        <fullName evidence="4">RNA-binding motif protein 42</fullName>
    </alternativeName>
</protein>
<dbReference type="PANTHER" id="PTHR47640:SF11">
    <property type="entry name" value="RNA-BINDING PROTEIN 42"/>
    <property type="match status" value="1"/>
</dbReference>
<accession>A0A834VB88</accession>
<dbReference type="InterPro" id="IPR050825">
    <property type="entry name" value="RBM42_RBP45_47-like"/>
</dbReference>
<evidence type="ECO:0000259" key="7">
    <source>
        <dbReference type="PROSITE" id="PS50102"/>
    </source>
</evidence>
<evidence type="ECO:0000256" key="4">
    <source>
        <dbReference type="ARBA" id="ARBA00030574"/>
    </source>
</evidence>
<dbReference type="AlphaFoldDB" id="A0A834VB88"/>
<evidence type="ECO:0000256" key="3">
    <source>
        <dbReference type="ARBA" id="ARBA00022884"/>
    </source>
</evidence>
<dbReference type="InterPro" id="IPR035979">
    <property type="entry name" value="RBD_domain_sf"/>
</dbReference>
<sequence>MNPQSNYLHHSHHANFARPLDIEAEMNRFEKEVLAVSSSSDPEQSTVSSATSLPPVHFIPHSIQRQLPSQRPTQATFVPATLNSSSNYGGTSAINNVQMHPGQSINYTVTPMQVPNQIQNIASISTGQTATNKTKSKGEKKDNKKKKNLRIAGGQVWEDPTLEQWDSNDFRLFCGDLGNDVSDDVLTRAFNRYPSFLKAKVIRDKRTNKSRGYGFVSFKNPVDFARAIKDMNGRYVGSRPIKLRKSNWQDRNVDVVKKKFKQKQKLGLV</sequence>
<evidence type="ECO:0000313" key="8">
    <source>
        <dbReference type="EMBL" id="KAF7490351.1"/>
    </source>
</evidence>
<comment type="similarity">
    <text evidence="1">Belongs to the RRM RBM42 family.</text>
</comment>
<reference evidence="10" key="1">
    <citation type="journal article" date="2020" name="PLoS Negl. Trop. Dis.">
        <title>High-quality nuclear genome for Sarcoptes scabiei-A critical resource for a neglected parasite.</title>
        <authorList>
            <person name="Korhonen P.K."/>
            <person name="Gasser R.B."/>
            <person name="Ma G."/>
            <person name="Wang T."/>
            <person name="Stroehlein A.J."/>
            <person name="Young N.D."/>
            <person name="Ang C.S."/>
            <person name="Fernando D.D."/>
            <person name="Lu H.C."/>
            <person name="Taylor S."/>
            <person name="Reynolds S.L."/>
            <person name="Mofiz E."/>
            <person name="Najaraj S.H."/>
            <person name="Gowda H."/>
            <person name="Madugundu A."/>
            <person name="Renuse S."/>
            <person name="Holt D."/>
            <person name="Pandey A."/>
            <person name="Papenfuss A.T."/>
            <person name="Fischer K."/>
        </authorList>
    </citation>
    <scope>NUCLEOTIDE SEQUENCE [LARGE SCALE GENOMIC DNA]</scope>
</reference>
<keyword evidence="10" id="KW-1185">Reference proteome</keyword>
<dbReference type="InterPro" id="IPR000504">
    <property type="entry name" value="RRM_dom"/>
</dbReference>
<dbReference type="SMART" id="SM00361">
    <property type="entry name" value="RRM_1"/>
    <property type="match status" value="1"/>
</dbReference>
<dbReference type="OMA" id="HANFARP"/>
<evidence type="ECO:0000256" key="5">
    <source>
        <dbReference type="PROSITE-ProRule" id="PRU00176"/>
    </source>
</evidence>
<dbReference type="Gene3D" id="3.30.70.330">
    <property type="match status" value="1"/>
</dbReference>
<gene>
    <name evidence="8" type="ORF">SSS_8239</name>
</gene>
<dbReference type="SUPFAM" id="SSF54928">
    <property type="entry name" value="RNA-binding domain, RBD"/>
    <property type="match status" value="1"/>
</dbReference>
<reference evidence="9" key="3">
    <citation type="submission" date="2022-06" db="UniProtKB">
        <authorList>
            <consortium name="EnsemblMetazoa"/>
        </authorList>
    </citation>
    <scope>IDENTIFICATION</scope>
</reference>
<evidence type="ECO:0000256" key="1">
    <source>
        <dbReference type="ARBA" id="ARBA00007408"/>
    </source>
</evidence>
<feature type="region of interest" description="Disordered" evidence="6">
    <location>
        <begin position="125"/>
        <end position="146"/>
    </location>
</feature>
<evidence type="ECO:0000313" key="10">
    <source>
        <dbReference type="Proteomes" id="UP000070412"/>
    </source>
</evidence>
<dbReference type="PANTHER" id="PTHR47640">
    <property type="entry name" value="TRNA SELENOCYSTEINE 1-ASSOCIATED PROTEIN 1-RELATED-RELATED"/>
    <property type="match status" value="1"/>
</dbReference>
<feature type="domain" description="RRM" evidence="7">
    <location>
        <begin position="170"/>
        <end position="248"/>
    </location>
</feature>
<dbReference type="InterPro" id="IPR003954">
    <property type="entry name" value="RRM_euk-type"/>
</dbReference>
<dbReference type="OrthoDB" id="1749473at2759"/>
<evidence type="ECO:0000256" key="2">
    <source>
        <dbReference type="ARBA" id="ARBA00015192"/>
    </source>
</evidence>
<dbReference type="CDD" id="cd12383">
    <property type="entry name" value="RRM_RBM42"/>
    <property type="match status" value="1"/>
</dbReference>
<evidence type="ECO:0000256" key="6">
    <source>
        <dbReference type="SAM" id="MobiDB-lite"/>
    </source>
</evidence>